<evidence type="ECO:0000313" key="3">
    <source>
        <dbReference type="Proteomes" id="UP000235786"/>
    </source>
</evidence>
<keyword evidence="1" id="KW-0472">Membrane</keyword>
<gene>
    <name evidence="2" type="ORF">L207DRAFT_498560</name>
</gene>
<protein>
    <submittedName>
        <fullName evidence="2">Uncharacterized protein</fullName>
    </submittedName>
</protein>
<dbReference type="PANTHER" id="PTHR42024:SF1">
    <property type="entry name" value="AMINO ACID PERMEASE_ SLC12A DOMAIN-CONTAINING PROTEIN"/>
    <property type="match status" value="1"/>
</dbReference>
<feature type="transmembrane region" description="Helical" evidence="1">
    <location>
        <begin position="89"/>
        <end position="111"/>
    </location>
</feature>
<proteinExistence type="predicted"/>
<dbReference type="PANTHER" id="PTHR42024">
    <property type="entry name" value="AMINO ACID PERMEASE_ SLC12A DOMAIN-CONTAINING PROTEIN"/>
    <property type="match status" value="1"/>
</dbReference>
<dbReference type="AlphaFoldDB" id="A0A2J6R652"/>
<feature type="transmembrane region" description="Helical" evidence="1">
    <location>
        <begin position="55"/>
        <end position="77"/>
    </location>
</feature>
<dbReference type="Proteomes" id="UP000235786">
    <property type="component" value="Unassembled WGS sequence"/>
</dbReference>
<feature type="transmembrane region" description="Helical" evidence="1">
    <location>
        <begin position="249"/>
        <end position="269"/>
    </location>
</feature>
<sequence length="320" mass="36267">MSQASNVDRRSSWAKLQGDFELRNTAEFAAPPGGKPAIVDLSPPALPSPTRNRKILLVIGLILAVFDVFILPIVFFYSLTYATNLTPRYVFIVITCLFCMMTFAHYTHRCLRLMLKCSVRYGPIGWRRKWRLLEFTNVNFAICASTFETLLLIGTFPEKPIVRLCAMPSATMCYYLGTLFLVTAFLTQKGYHLPFPMSSTPKGALWRPALLAILEDSGAIEARGELAHREAVMKRYEASPPFRRMLVRLTWFWGISLMIIAIVTTVLIVSLEERVAFGVGWGLPYVWSGLFGLWTVRFVKKSLKEERAAWQTGTYSGVRI</sequence>
<keyword evidence="1" id="KW-1133">Transmembrane helix</keyword>
<dbReference type="OrthoDB" id="4838853at2759"/>
<organism evidence="2 3">
    <name type="scientific">Hyaloscypha variabilis (strain UAMH 11265 / GT02V1 / F)</name>
    <name type="common">Meliniomyces variabilis</name>
    <dbReference type="NCBI Taxonomy" id="1149755"/>
    <lineage>
        <taxon>Eukaryota</taxon>
        <taxon>Fungi</taxon>
        <taxon>Dikarya</taxon>
        <taxon>Ascomycota</taxon>
        <taxon>Pezizomycotina</taxon>
        <taxon>Leotiomycetes</taxon>
        <taxon>Helotiales</taxon>
        <taxon>Hyaloscyphaceae</taxon>
        <taxon>Hyaloscypha</taxon>
        <taxon>Hyaloscypha variabilis</taxon>
    </lineage>
</organism>
<accession>A0A2J6R652</accession>
<evidence type="ECO:0000313" key="2">
    <source>
        <dbReference type="EMBL" id="PMD33973.1"/>
    </source>
</evidence>
<dbReference type="EMBL" id="KZ613955">
    <property type="protein sequence ID" value="PMD33973.1"/>
    <property type="molecule type" value="Genomic_DNA"/>
</dbReference>
<dbReference type="STRING" id="1149755.A0A2J6R652"/>
<name>A0A2J6R652_HYAVF</name>
<keyword evidence="1" id="KW-0812">Transmembrane</keyword>
<feature type="transmembrane region" description="Helical" evidence="1">
    <location>
        <begin position="166"/>
        <end position="187"/>
    </location>
</feature>
<feature type="transmembrane region" description="Helical" evidence="1">
    <location>
        <begin position="132"/>
        <end position="154"/>
    </location>
</feature>
<evidence type="ECO:0000256" key="1">
    <source>
        <dbReference type="SAM" id="Phobius"/>
    </source>
</evidence>
<reference evidence="2 3" key="1">
    <citation type="submission" date="2016-04" db="EMBL/GenBank/DDBJ databases">
        <title>A degradative enzymes factory behind the ericoid mycorrhizal symbiosis.</title>
        <authorList>
            <consortium name="DOE Joint Genome Institute"/>
            <person name="Martino E."/>
            <person name="Morin E."/>
            <person name="Grelet G."/>
            <person name="Kuo A."/>
            <person name="Kohler A."/>
            <person name="Daghino S."/>
            <person name="Barry K."/>
            <person name="Choi C."/>
            <person name="Cichocki N."/>
            <person name="Clum A."/>
            <person name="Copeland A."/>
            <person name="Hainaut M."/>
            <person name="Haridas S."/>
            <person name="Labutti K."/>
            <person name="Lindquist E."/>
            <person name="Lipzen A."/>
            <person name="Khouja H.-R."/>
            <person name="Murat C."/>
            <person name="Ohm R."/>
            <person name="Olson A."/>
            <person name="Spatafora J."/>
            <person name="Veneault-Fourrey C."/>
            <person name="Henrissat B."/>
            <person name="Grigoriev I."/>
            <person name="Martin F."/>
            <person name="Perotto S."/>
        </authorList>
    </citation>
    <scope>NUCLEOTIDE SEQUENCE [LARGE SCALE GENOMIC DNA]</scope>
    <source>
        <strain evidence="2 3">F</strain>
    </source>
</reference>
<feature type="transmembrane region" description="Helical" evidence="1">
    <location>
        <begin position="275"/>
        <end position="296"/>
    </location>
</feature>
<keyword evidence="3" id="KW-1185">Reference proteome</keyword>